<dbReference type="WBParaSite" id="Hba_03389">
    <property type="protein sequence ID" value="Hba_03389"/>
    <property type="gene ID" value="Hba_03389"/>
</dbReference>
<dbReference type="Proteomes" id="UP000095283">
    <property type="component" value="Unplaced"/>
</dbReference>
<proteinExistence type="predicted"/>
<sequence length="187" mass="21902">MFTTTNYSTLRTSQNEIRVQIVVYIYMMKMNYHLFLGSSSYSRGIRQSNPVFAVRSFIQFHNLRIPLFDLAIVHLFCDNKFFYYFCCIASSSWIPSGYVNVFERVELKQRLFGMKCWEGIFSFTARCNYSRQCFLAGKVGDSKVSWEYGKLQQCTRSTKWDILLGLASAEAAYLSTRPGQRYVYIKQ</sequence>
<reference evidence="2" key="1">
    <citation type="submission" date="2016-11" db="UniProtKB">
        <authorList>
            <consortium name="WormBaseParasite"/>
        </authorList>
    </citation>
    <scope>IDENTIFICATION</scope>
</reference>
<organism evidence="1 2">
    <name type="scientific">Heterorhabditis bacteriophora</name>
    <name type="common">Entomopathogenic nematode worm</name>
    <dbReference type="NCBI Taxonomy" id="37862"/>
    <lineage>
        <taxon>Eukaryota</taxon>
        <taxon>Metazoa</taxon>
        <taxon>Ecdysozoa</taxon>
        <taxon>Nematoda</taxon>
        <taxon>Chromadorea</taxon>
        <taxon>Rhabditida</taxon>
        <taxon>Rhabditina</taxon>
        <taxon>Rhabditomorpha</taxon>
        <taxon>Strongyloidea</taxon>
        <taxon>Heterorhabditidae</taxon>
        <taxon>Heterorhabditis</taxon>
    </lineage>
</organism>
<name>A0A1I7WEL4_HETBA</name>
<evidence type="ECO:0000313" key="2">
    <source>
        <dbReference type="WBParaSite" id="Hba_03389"/>
    </source>
</evidence>
<evidence type="ECO:0000313" key="1">
    <source>
        <dbReference type="Proteomes" id="UP000095283"/>
    </source>
</evidence>
<dbReference type="AlphaFoldDB" id="A0A1I7WEL4"/>
<keyword evidence="1" id="KW-1185">Reference proteome</keyword>
<protein>
    <submittedName>
        <fullName evidence="2">Transmembrane protein</fullName>
    </submittedName>
</protein>
<accession>A0A1I7WEL4</accession>